<comment type="similarity">
    <text evidence="1">Belongs to the AB hydrolase superfamily. AB hydrolase 2 family.</text>
</comment>
<keyword evidence="6" id="KW-0276">Fatty acid metabolism</keyword>
<evidence type="ECO:0000256" key="7">
    <source>
        <dbReference type="ARBA" id="ARBA00029392"/>
    </source>
</evidence>
<evidence type="ECO:0000256" key="2">
    <source>
        <dbReference type="ARBA" id="ARBA00012423"/>
    </source>
</evidence>
<protein>
    <recommendedName>
        <fullName evidence="3">Acyl-protein thioesterase 1</fullName>
        <ecNumber evidence="2">3.1.2.22</ecNumber>
    </recommendedName>
    <alternativeName>
        <fullName evidence="8">Palmitoyl-protein hydrolase</fullName>
    </alternativeName>
</protein>
<keyword evidence="5" id="KW-0378">Hydrolase</keyword>
<keyword evidence="6" id="KW-0443">Lipid metabolism</keyword>
<name>G8YTI1_PICSO</name>
<reference evidence="11 12" key="1">
    <citation type="journal article" date="2012" name="G3 (Bethesda)">
        <title>Pichia sorbitophila, an interspecies yeast hybrid reveals early steps of genome resolution following polyploidization.</title>
        <authorList>
            <person name="Leh Louis V."/>
            <person name="Despons L."/>
            <person name="Friedrich A."/>
            <person name="Martin T."/>
            <person name="Durrens P."/>
            <person name="Casaregola S."/>
            <person name="Neuveglise C."/>
            <person name="Fairhead C."/>
            <person name="Marck C."/>
            <person name="Cruz J.A."/>
            <person name="Straub M.L."/>
            <person name="Kugler V."/>
            <person name="Sacerdot C."/>
            <person name="Uzunov Z."/>
            <person name="Thierry A."/>
            <person name="Weiss S."/>
            <person name="Bleykasten C."/>
            <person name="De Montigny J."/>
            <person name="Jacques N."/>
            <person name="Jung P."/>
            <person name="Lemaire M."/>
            <person name="Mallet S."/>
            <person name="Morel G."/>
            <person name="Richard G.F."/>
            <person name="Sarkar A."/>
            <person name="Savel G."/>
            <person name="Schacherer J."/>
            <person name="Seret M.L."/>
            <person name="Talla E."/>
            <person name="Samson G."/>
            <person name="Jubin C."/>
            <person name="Poulain J."/>
            <person name="Vacherie B."/>
            <person name="Barbe V."/>
            <person name="Pelletier E."/>
            <person name="Sherman D.J."/>
            <person name="Westhof E."/>
            <person name="Weissenbach J."/>
            <person name="Baret P.V."/>
            <person name="Wincker P."/>
            <person name="Gaillardin C."/>
            <person name="Dujon B."/>
            <person name="Souciet J.L."/>
        </authorList>
    </citation>
    <scope>NUCLEOTIDE SEQUENCE [LARGE SCALE GENOMIC DNA]</scope>
    <source>
        <strain evidence="12">ATCC MYA-4447 / BCRC 22081 / CBS 7064 / NBRC 10061 / NRRL Y-12695</strain>
    </source>
</reference>
<comment type="function">
    <text evidence="7">Hydrolyzes fatty acids from S-acylated cysteine residues in proteins with a strong preference for palmitoylated G-alpha proteins over other acyl substrates. Mediates the deacylation of G-alpha proteins such as GPA1 in vivo, but has weak or no activity toward palmitoylated Ras proteins. Has weak lysophospholipase activity in vitro; however such activity may not exist in vivo.</text>
</comment>
<keyword evidence="12" id="KW-1185">Reference proteome</keyword>
<evidence type="ECO:0000256" key="1">
    <source>
        <dbReference type="ARBA" id="ARBA00006499"/>
    </source>
</evidence>
<dbReference type="Gene3D" id="3.40.50.1820">
    <property type="entry name" value="alpha/beta hydrolase"/>
    <property type="match status" value="1"/>
</dbReference>
<evidence type="ECO:0000259" key="10">
    <source>
        <dbReference type="Pfam" id="PF02230"/>
    </source>
</evidence>
<dbReference type="EMBL" id="FO082058">
    <property type="protein sequence ID" value="CCE73232.1"/>
    <property type="molecule type" value="Genomic_DNA"/>
</dbReference>
<evidence type="ECO:0000313" key="11">
    <source>
        <dbReference type="EMBL" id="CCE73232.1"/>
    </source>
</evidence>
<evidence type="ECO:0000256" key="4">
    <source>
        <dbReference type="ARBA" id="ARBA00022487"/>
    </source>
</evidence>
<gene>
    <name evidence="11" type="primary">Piso0_000261</name>
    <name evidence="11" type="ORF">GNLVRS01_PISO0B05523g</name>
</gene>
<evidence type="ECO:0000313" key="12">
    <source>
        <dbReference type="Proteomes" id="UP000005222"/>
    </source>
</evidence>
<sequence length="233" mass="25721">MSQVVSSIKVNASKIPAKATIIFIHGLGDSGSGWSWFPQLVKQYNLVHQADSINYVFPNAPVAPVSVNFNQPMPSWFDIYEFGNPDARQDEEGFFKSCEVMNTLVKKEIEKGIPPEKVILGGFSQGAAVSLATASLLDFKIGGVVALSGFCPVRDALRKKFNKASPNFNTPIFQGHGTADPIVNYEFGKLTSEYYKELGFENIVFHSYSEVGHSASEEELVDLMKFINEIVEK</sequence>
<comment type="catalytic activity">
    <reaction evidence="9">
        <text>S-hexadecanoyl-L-cysteinyl-[protein] + H2O = L-cysteinyl-[protein] + hexadecanoate + H(+)</text>
        <dbReference type="Rhea" id="RHEA:19233"/>
        <dbReference type="Rhea" id="RHEA-COMP:10131"/>
        <dbReference type="Rhea" id="RHEA-COMP:11032"/>
        <dbReference type="ChEBI" id="CHEBI:7896"/>
        <dbReference type="ChEBI" id="CHEBI:15377"/>
        <dbReference type="ChEBI" id="CHEBI:15378"/>
        <dbReference type="ChEBI" id="CHEBI:29950"/>
        <dbReference type="ChEBI" id="CHEBI:74151"/>
        <dbReference type="EC" id="3.1.2.22"/>
    </reaction>
</comment>
<dbReference type="OrthoDB" id="2418081at2759"/>
<dbReference type="InParanoid" id="G8YTI1"/>
<dbReference type="GO" id="GO:0006631">
    <property type="term" value="P:fatty acid metabolic process"/>
    <property type="evidence" value="ECO:0007669"/>
    <property type="project" value="UniProtKB-KW"/>
</dbReference>
<dbReference type="OMA" id="LMFRTYN"/>
<dbReference type="InterPro" id="IPR029058">
    <property type="entry name" value="AB_hydrolase_fold"/>
</dbReference>
<evidence type="ECO:0000256" key="3">
    <source>
        <dbReference type="ARBA" id="ARBA00014923"/>
    </source>
</evidence>
<dbReference type="InterPro" id="IPR050565">
    <property type="entry name" value="LYPA1-2/EST-like"/>
</dbReference>
<evidence type="ECO:0000256" key="5">
    <source>
        <dbReference type="ARBA" id="ARBA00022801"/>
    </source>
</evidence>
<dbReference type="SUPFAM" id="SSF53474">
    <property type="entry name" value="alpha/beta-Hydrolases"/>
    <property type="match status" value="1"/>
</dbReference>
<accession>G8YTI1</accession>
<dbReference type="HOGENOM" id="CLU_049413_3_3_1"/>
<dbReference type="FunCoup" id="G8YTI1">
    <property type="interactions" value="769"/>
</dbReference>
<evidence type="ECO:0000256" key="8">
    <source>
        <dbReference type="ARBA" id="ARBA00031195"/>
    </source>
</evidence>
<dbReference type="GO" id="GO:0052689">
    <property type="term" value="F:carboxylic ester hydrolase activity"/>
    <property type="evidence" value="ECO:0007669"/>
    <property type="project" value="UniProtKB-KW"/>
</dbReference>
<organism evidence="11 12">
    <name type="scientific">Pichia sorbitophila (strain ATCC MYA-4447 / BCRC 22081 / CBS 7064 / NBRC 10061 / NRRL Y-12695)</name>
    <name type="common">Hybrid yeast</name>
    <dbReference type="NCBI Taxonomy" id="559304"/>
    <lineage>
        <taxon>Eukaryota</taxon>
        <taxon>Fungi</taxon>
        <taxon>Dikarya</taxon>
        <taxon>Ascomycota</taxon>
        <taxon>Saccharomycotina</taxon>
        <taxon>Pichiomycetes</taxon>
        <taxon>Debaryomycetaceae</taxon>
        <taxon>Millerozyma</taxon>
    </lineage>
</organism>
<evidence type="ECO:0000256" key="6">
    <source>
        <dbReference type="ARBA" id="ARBA00022832"/>
    </source>
</evidence>
<dbReference type="GO" id="GO:0005737">
    <property type="term" value="C:cytoplasm"/>
    <property type="evidence" value="ECO:0007669"/>
    <property type="project" value="TreeGrafter"/>
</dbReference>
<dbReference type="eggNOG" id="KOG2112">
    <property type="taxonomic scope" value="Eukaryota"/>
</dbReference>
<dbReference type="STRING" id="559304.G8YTI1"/>
<evidence type="ECO:0000256" key="9">
    <source>
        <dbReference type="ARBA" id="ARBA00047337"/>
    </source>
</evidence>
<keyword evidence="4" id="KW-0719">Serine esterase</keyword>
<dbReference type="EC" id="3.1.2.22" evidence="2"/>
<dbReference type="Proteomes" id="UP000005222">
    <property type="component" value="Chromosome B"/>
</dbReference>
<dbReference type="InterPro" id="IPR003140">
    <property type="entry name" value="PLipase/COase/thioEstase"/>
</dbReference>
<dbReference type="AlphaFoldDB" id="G8YTI1"/>
<dbReference type="GO" id="GO:0008474">
    <property type="term" value="F:palmitoyl-(protein) hydrolase activity"/>
    <property type="evidence" value="ECO:0007669"/>
    <property type="project" value="UniProtKB-EC"/>
</dbReference>
<proteinExistence type="inferred from homology"/>
<dbReference type="PANTHER" id="PTHR10655">
    <property type="entry name" value="LYSOPHOSPHOLIPASE-RELATED"/>
    <property type="match status" value="1"/>
</dbReference>
<dbReference type="PANTHER" id="PTHR10655:SF17">
    <property type="entry name" value="LYSOPHOSPHOLIPASE-LIKE PROTEIN 1"/>
    <property type="match status" value="1"/>
</dbReference>
<dbReference type="Pfam" id="PF02230">
    <property type="entry name" value="Abhydrolase_2"/>
    <property type="match status" value="1"/>
</dbReference>
<feature type="domain" description="Phospholipase/carboxylesterase/thioesterase" evidence="10">
    <location>
        <begin position="9"/>
        <end position="229"/>
    </location>
</feature>